<accession>A0ABY6J845</accession>
<dbReference type="Gene3D" id="2.60.40.1930">
    <property type="match status" value="1"/>
</dbReference>
<sequence>MKWLICIVCLLSVQHLSAQKLDSLAAQMGELPPQTSLYLRTNKDIYIAGEDLWFSAWSLDAQKLMLSAQDKILYLQLSHGDSVMWKEMYPITNGLSQGHVYLPDTLTAGDYLLQAYSAHSYFASPVFYAASRIQVVKEPQAIKRRVYQSRSDTLLKPEDTLQLIANHRDTITFRIRPRYNHKKTVYLRMQTRGVLQSIAAVPVQDSATVKVPIAHMPRGIAEVMLFDEQLKPVTGRLVFLHQGRKLQIQFSEVKELYAPKEEVVLKIKTTGYGGKPVQAILNVRVMDQLFADARNVRDIDNYYHVSTQLKQDVYDVAAYSDSAAMEQLLRTSSVASYQWNGNSAKPLLPDSIRGQLAGKGKMPSSVMLFNYNKSITNMTTVGEDGRFYLTPEQLFTGRRFFVKYFSEKEFKVDIEDPFNAISRIKPIYALGTKDIIAAEKPVDPGLLQYGRTLKEFTVQGKGRAFGDKYLGYLDSIARFEGNMDYVGACGMLNCPACNSGKKPVEGVTYSEFISPRRNQVVSHPFRFTADEVRRQPYHYPKYTEEELLKKFKMVMTKGFYTERTFELPEDKALPDNRNTLYWAPAVVTNEQGDVELRFPCSDIRGRFIAIVEGMSDHGELGTTSFQFSVRDRQ</sequence>
<reference evidence="2" key="1">
    <citation type="submission" date="2022-10" db="EMBL/GenBank/DDBJ databases">
        <title>Chitinophaga sp. nov., isolated from soil.</title>
        <authorList>
            <person name="Jeon C.O."/>
        </authorList>
    </citation>
    <scope>NUCLEOTIDE SEQUENCE</scope>
    <source>
        <strain evidence="2">R8</strain>
    </source>
</reference>
<evidence type="ECO:0000256" key="1">
    <source>
        <dbReference type="SAM" id="SignalP"/>
    </source>
</evidence>
<gene>
    <name evidence="2" type="ORF">MKQ68_12245</name>
</gene>
<proteinExistence type="predicted"/>
<dbReference type="Proteomes" id="UP001162741">
    <property type="component" value="Chromosome"/>
</dbReference>
<protein>
    <recommendedName>
        <fullName evidence="4">MG2 domain-containing protein</fullName>
    </recommendedName>
</protein>
<dbReference type="RefSeq" id="WP_264283543.1">
    <property type="nucleotide sequence ID" value="NZ_CP107006.1"/>
</dbReference>
<evidence type="ECO:0008006" key="4">
    <source>
        <dbReference type="Google" id="ProtNLM"/>
    </source>
</evidence>
<feature type="signal peptide" evidence="1">
    <location>
        <begin position="1"/>
        <end position="18"/>
    </location>
</feature>
<evidence type="ECO:0000313" key="2">
    <source>
        <dbReference type="EMBL" id="UYQ95870.1"/>
    </source>
</evidence>
<evidence type="ECO:0000313" key="3">
    <source>
        <dbReference type="Proteomes" id="UP001162741"/>
    </source>
</evidence>
<dbReference type="EMBL" id="CP107006">
    <property type="protein sequence ID" value="UYQ95870.1"/>
    <property type="molecule type" value="Genomic_DNA"/>
</dbReference>
<keyword evidence="3" id="KW-1185">Reference proteome</keyword>
<organism evidence="2 3">
    <name type="scientific">Chitinophaga horti</name>
    <dbReference type="NCBI Taxonomy" id="2920382"/>
    <lineage>
        <taxon>Bacteria</taxon>
        <taxon>Pseudomonadati</taxon>
        <taxon>Bacteroidota</taxon>
        <taxon>Chitinophagia</taxon>
        <taxon>Chitinophagales</taxon>
        <taxon>Chitinophagaceae</taxon>
        <taxon>Chitinophaga</taxon>
    </lineage>
</organism>
<keyword evidence="1" id="KW-0732">Signal</keyword>
<name>A0ABY6J845_9BACT</name>
<feature type="chain" id="PRO_5047076479" description="MG2 domain-containing protein" evidence="1">
    <location>
        <begin position="19"/>
        <end position="633"/>
    </location>
</feature>